<accession>A0A9P9KS58</accession>
<organism evidence="1 2">
    <name type="scientific">Fusarium redolens</name>
    <dbReference type="NCBI Taxonomy" id="48865"/>
    <lineage>
        <taxon>Eukaryota</taxon>
        <taxon>Fungi</taxon>
        <taxon>Dikarya</taxon>
        <taxon>Ascomycota</taxon>
        <taxon>Pezizomycotina</taxon>
        <taxon>Sordariomycetes</taxon>
        <taxon>Hypocreomycetidae</taxon>
        <taxon>Hypocreales</taxon>
        <taxon>Nectriaceae</taxon>
        <taxon>Fusarium</taxon>
        <taxon>Fusarium redolens species complex</taxon>
    </lineage>
</organism>
<comment type="caution">
    <text evidence="1">The sequence shown here is derived from an EMBL/GenBank/DDBJ whole genome shotgun (WGS) entry which is preliminary data.</text>
</comment>
<dbReference type="AlphaFoldDB" id="A0A9P9KS58"/>
<keyword evidence="2" id="KW-1185">Reference proteome</keyword>
<dbReference type="GeneID" id="70221621"/>
<gene>
    <name evidence="1" type="ORF">BKA55DRAFT_555977</name>
</gene>
<reference evidence="1" key="1">
    <citation type="journal article" date="2021" name="Nat. Commun.">
        <title>Genetic determinants of endophytism in the Arabidopsis root mycobiome.</title>
        <authorList>
            <person name="Mesny F."/>
            <person name="Miyauchi S."/>
            <person name="Thiergart T."/>
            <person name="Pickel B."/>
            <person name="Atanasova L."/>
            <person name="Karlsson M."/>
            <person name="Huettel B."/>
            <person name="Barry K.W."/>
            <person name="Haridas S."/>
            <person name="Chen C."/>
            <person name="Bauer D."/>
            <person name="Andreopoulos W."/>
            <person name="Pangilinan J."/>
            <person name="LaButti K."/>
            <person name="Riley R."/>
            <person name="Lipzen A."/>
            <person name="Clum A."/>
            <person name="Drula E."/>
            <person name="Henrissat B."/>
            <person name="Kohler A."/>
            <person name="Grigoriev I.V."/>
            <person name="Martin F.M."/>
            <person name="Hacquard S."/>
        </authorList>
    </citation>
    <scope>NUCLEOTIDE SEQUENCE</scope>
    <source>
        <strain evidence="1">MPI-CAGE-AT-0023</strain>
    </source>
</reference>
<dbReference type="EMBL" id="JAGMUX010000002">
    <property type="protein sequence ID" value="KAH7267541.1"/>
    <property type="molecule type" value="Genomic_DNA"/>
</dbReference>
<protein>
    <submittedName>
        <fullName evidence="1">Uncharacterized protein</fullName>
    </submittedName>
</protein>
<name>A0A9P9KS58_FUSRE</name>
<dbReference type="Proteomes" id="UP000720189">
    <property type="component" value="Unassembled WGS sequence"/>
</dbReference>
<sequence>MFIAFICSALSGSCICLPVVFVFYPSIQPDIYSSSANSSAAQLQSSAQVKVVNRKVGHVLYPLHLSRAVLSYPIHPIHSHREFTDSKRTNERTASTFFCL</sequence>
<evidence type="ECO:0000313" key="2">
    <source>
        <dbReference type="Proteomes" id="UP000720189"/>
    </source>
</evidence>
<evidence type="ECO:0000313" key="1">
    <source>
        <dbReference type="EMBL" id="KAH7267541.1"/>
    </source>
</evidence>
<proteinExistence type="predicted"/>
<dbReference type="RefSeq" id="XP_046055360.1">
    <property type="nucleotide sequence ID" value="XM_046191667.1"/>
</dbReference>
<feature type="non-terminal residue" evidence="1">
    <location>
        <position position="100"/>
    </location>
</feature>